<dbReference type="Gene3D" id="3.40.190.10">
    <property type="entry name" value="Periplasmic binding protein-like II"/>
    <property type="match status" value="1"/>
</dbReference>
<name>D9WP25_9ACTN</name>
<evidence type="ECO:0000313" key="2">
    <source>
        <dbReference type="EMBL" id="EFL27998.1"/>
    </source>
</evidence>
<dbReference type="HOGENOM" id="CLU_031285_10_1_11"/>
<dbReference type="SUPFAM" id="SSF53850">
    <property type="entry name" value="Periplasmic binding protein-like II"/>
    <property type="match status" value="1"/>
</dbReference>
<evidence type="ECO:0000313" key="3">
    <source>
        <dbReference type="Proteomes" id="UP000003963"/>
    </source>
</evidence>
<dbReference type="STRING" id="457427.SSOG_07712"/>
<dbReference type="Pfam" id="PF01547">
    <property type="entry name" value="SBP_bac_1"/>
    <property type="match status" value="1"/>
</dbReference>
<dbReference type="InterPro" id="IPR006059">
    <property type="entry name" value="SBP"/>
</dbReference>
<dbReference type="PANTHER" id="PTHR43649:SF12">
    <property type="entry name" value="DIACETYLCHITOBIOSE BINDING PROTEIN DASA"/>
    <property type="match status" value="1"/>
</dbReference>
<dbReference type="EMBL" id="GG657754">
    <property type="protein sequence ID" value="EFL27998.1"/>
    <property type="molecule type" value="Genomic_DNA"/>
</dbReference>
<dbReference type="AlphaFoldDB" id="D9WP25"/>
<sequence length="543" mass="59112">MAPGWRSSEGYLSFDSGSVHRIASRSPVSHKYPRGSGRADPASHQAPVSRSSQVHHHGMLSGPFPATPSFLRASLPWTPMPSARMSRRGLLSLAAASSGAALLSACSDAESGGTVVPFYTTESDPKSLAFYRSVIKRFERKHPGVTVKMTLYSDENQLQYLQTAMQTGTDIGVFAPPAANILDWAVKGYLLPLSGMIEDIGEDDFLPGTRIAHRGEDYAMPFQANASVLYYRKDLLDGAGIEPPRTYGQFLGAVRELHGRDGIDGISSGAGNTPGMTTQFLSPYVYQAGWDYYGPDGEVLFGKDEVLDGVKRHVAIMRYARKGAYNTNYPDLMNTYISGKAAFATMAGRLGVNLAEQNPRIAEVTGVLPVPAGPFRTGRLAYGGKNQYSVFAHTRHRRAARAFLKELTTGENALKFSLTVPGHLVPPLKSVGARLREEIDVSDDPYLKKHGDWVRTILDLVPHALSPDMAMGSVVNGRYDGKLSNPCPWAGKAWAPPPADASMVQSILLRGDDPEQAWRRAVDQFAFAARDWKSANPEWRPAA</sequence>
<dbReference type="InterPro" id="IPR050490">
    <property type="entry name" value="Bact_solute-bd_prot1"/>
</dbReference>
<keyword evidence="3" id="KW-1185">Reference proteome</keyword>
<feature type="region of interest" description="Disordered" evidence="1">
    <location>
        <begin position="24"/>
        <end position="59"/>
    </location>
</feature>
<gene>
    <name evidence="2" type="ORF">SSOG_07712</name>
</gene>
<accession>D9WP25</accession>
<organism evidence="2 3">
    <name type="scientific">Streptomyces himastatinicus ATCC 53653</name>
    <dbReference type="NCBI Taxonomy" id="457427"/>
    <lineage>
        <taxon>Bacteria</taxon>
        <taxon>Bacillati</taxon>
        <taxon>Actinomycetota</taxon>
        <taxon>Actinomycetes</taxon>
        <taxon>Kitasatosporales</taxon>
        <taxon>Streptomycetaceae</taxon>
        <taxon>Streptomyces</taxon>
        <taxon>Streptomyces violaceusniger group</taxon>
    </lineage>
</organism>
<dbReference type="PANTHER" id="PTHR43649">
    <property type="entry name" value="ARABINOSE-BINDING PROTEIN-RELATED"/>
    <property type="match status" value="1"/>
</dbReference>
<proteinExistence type="predicted"/>
<evidence type="ECO:0000256" key="1">
    <source>
        <dbReference type="SAM" id="MobiDB-lite"/>
    </source>
</evidence>
<dbReference type="Proteomes" id="UP000003963">
    <property type="component" value="Unassembled WGS sequence"/>
</dbReference>
<reference evidence="2 3" key="1">
    <citation type="submission" date="2009-02" db="EMBL/GenBank/DDBJ databases">
        <title>Annotation of Streptomyces hygroscopicus strain ATCC 53653.</title>
        <authorList>
            <consortium name="The Broad Institute Genome Sequencing Platform"/>
            <consortium name="Broad Institute Microbial Sequencing Center"/>
            <person name="Fischbach M."/>
            <person name="Godfrey P."/>
            <person name="Ward D."/>
            <person name="Young S."/>
            <person name="Zeng Q."/>
            <person name="Koehrsen M."/>
            <person name="Alvarado L."/>
            <person name="Berlin A.M."/>
            <person name="Bochicchio J."/>
            <person name="Borenstein D."/>
            <person name="Chapman S.B."/>
            <person name="Chen Z."/>
            <person name="Engels R."/>
            <person name="Freedman E."/>
            <person name="Gellesch M."/>
            <person name="Goldberg J."/>
            <person name="Griggs A."/>
            <person name="Gujja S."/>
            <person name="Heilman E.R."/>
            <person name="Heiman D.I."/>
            <person name="Hepburn T.A."/>
            <person name="Howarth C."/>
            <person name="Jen D."/>
            <person name="Larson L."/>
            <person name="Lewis B."/>
            <person name="Mehta T."/>
            <person name="Park D."/>
            <person name="Pearson M."/>
            <person name="Richards J."/>
            <person name="Roberts A."/>
            <person name="Saif S."/>
            <person name="Shea T.D."/>
            <person name="Shenoy N."/>
            <person name="Sisk P."/>
            <person name="Stolte C."/>
            <person name="Sykes S.N."/>
            <person name="Thomson T."/>
            <person name="Walk T."/>
            <person name="White J."/>
            <person name="Yandava C."/>
            <person name="Straight P."/>
            <person name="Clardy J."/>
            <person name="Hung D."/>
            <person name="Kolter R."/>
            <person name="Mekalanos J."/>
            <person name="Walker S."/>
            <person name="Walsh C.T."/>
            <person name="Wieland-Brown L.C."/>
            <person name="Haas B."/>
            <person name="Nusbaum C."/>
            <person name="Birren B."/>
        </authorList>
    </citation>
    <scope>NUCLEOTIDE SEQUENCE [LARGE SCALE GENOMIC DNA]</scope>
    <source>
        <strain evidence="2 3">ATCC 53653</strain>
    </source>
</reference>
<protein>
    <submittedName>
        <fullName evidence="2">Putative bacterial extracellular solute-binding protein</fullName>
    </submittedName>
</protein>